<dbReference type="InterPro" id="IPR021295">
    <property type="entry name" value="DUF2867"/>
</dbReference>
<evidence type="ECO:0000313" key="2">
    <source>
        <dbReference type="Proteomes" id="UP001501495"/>
    </source>
</evidence>
<protein>
    <recommendedName>
        <fullName evidence="3">DUF2867 domain-containing protein</fullName>
    </recommendedName>
</protein>
<organism evidence="1 2">
    <name type="scientific">Nocardioides fonticola</name>
    <dbReference type="NCBI Taxonomy" id="450363"/>
    <lineage>
        <taxon>Bacteria</taxon>
        <taxon>Bacillati</taxon>
        <taxon>Actinomycetota</taxon>
        <taxon>Actinomycetes</taxon>
        <taxon>Propionibacteriales</taxon>
        <taxon>Nocardioidaceae</taxon>
        <taxon>Nocardioides</taxon>
    </lineage>
</organism>
<evidence type="ECO:0000313" key="1">
    <source>
        <dbReference type="EMBL" id="GAA4124102.1"/>
    </source>
</evidence>
<reference evidence="2" key="1">
    <citation type="journal article" date="2019" name="Int. J. Syst. Evol. Microbiol.">
        <title>The Global Catalogue of Microorganisms (GCM) 10K type strain sequencing project: providing services to taxonomists for standard genome sequencing and annotation.</title>
        <authorList>
            <consortium name="The Broad Institute Genomics Platform"/>
            <consortium name="The Broad Institute Genome Sequencing Center for Infectious Disease"/>
            <person name="Wu L."/>
            <person name="Ma J."/>
        </authorList>
    </citation>
    <scope>NUCLEOTIDE SEQUENCE [LARGE SCALE GENOMIC DNA]</scope>
    <source>
        <strain evidence="2">JCM 16703</strain>
    </source>
</reference>
<accession>A0ABP7XQV2</accession>
<name>A0ABP7XQV2_9ACTN</name>
<dbReference type="Pfam" id="PF11066">
    <property type="entry name" value="DUF2867"/>
    <property type="match status" value="1"/>
</dbReference>
<evidence type="ECO:0008006" key="3">
    <source>
        <dbReference type="Google" id="ProtNLM"/>
    </source>
</evidence>
<dbReference type="RefSeq" id="WP_344734412.1">
    <property type="nucleotide sequence ID" value="NZ_BAAAZH010000024.1"/>
</dbReference>
<sequence>MRPTLTTSSRATTLAVEPGAAWEAVVANGPHAWHVDAPPLVFRGALDRLVGGEGRRRPDPDSGPLRVGDRPGLWVVEEVGVAGDRGHLLLRATVRAPGVVTLRVVVEPRGAGTTLTTSVRLVPRGGFGWAYLSADLPARETVVTWVHRRLVDDVLRAAATASTSE</sequence>
<proteinExistence type="predicted"/>
<keyword evidence="2" id="KW-1185">Reference proteome</keyword>
<gene>
    <name evidence="1" type="ORF">GCM10022215_31490</name>
</gene>
<dbReference type="Proteomes" id="UP001501495">
    <property type="component" value="Unassembled WGS sequence"/>
</dbReference>
<dbReference type="EMBL" id="BAAAZH010000024">
    <property type="protein sequence ID" value="GAA4124102.1"/>
    <property type="molecule type" value="Genomic_DNA"/>
</dbReference>
<comment type="caution">
    <text evidence="1">The sequence shown here is derived from an EMBL/GenBank/DDBJ whole genome shotgun (WGS) entry which is preliminary data.</text>
</comment>